<reference evidence="2" key="2">
    <citation type="submission" date="2020-12" db="EMBL/GenBank/DDBJ databases">
        <title>New Spironucleus salmonicida genome in near-complete chromosomes.</title>
        <authorList>
            <person name="Xu F."/>
            <person name="Kurt Z."/>
            <person name="Jimenez-Gonzalez A."/>
            <person name="Astvaldsson A."/>
            <person name="Andersson J.O."/>
            <person name="Svard S.G."/>
        </authorList>
    </citation>
    <scope>NUCLEOTIDE SEQUENCE</scope>
    <source>
        <strain evidence="2">ATCC 50377</strain>
    </source>
</reference>
<reference evidence="1 2" key="1">
    <citation type="journal article" date="2014" name="PLoS Genet.">
        <title>The Genome of Spironucleus salmonicida Highlights a Fish Pathogen Adapted to Fluctuating Environments.</title>
        <authorList>
            <person name="Xu F."/>
            <person name="Jerlstrom-Hultqvist J."/>
            <person name="Einarsson E."/>
            <person name="Astvaldsson A."/>
            <person name="Svard S.G."/>
            <person name="Andersson J.O."/>
        </authorList>
    </citation>
    <scope>NUCLEOTIDE SEQUENCE</scope>
    <source>
        <strain evidence="2">ATCC 50377</strain>
    </source>
</reference>
<dbReference type="VEuPathDB" id="GiardiaDB:SS50377_26483"/>
<organism evidence="1">
    <name type="scientific">Spironucleus salmonicida</name>
    <dbReference type="NCBI Taxonomy" id="348837"/>
    <lineage>
        <taxon>Eukaryota</taxon>
        <taxon>Metamonada</taxon>
        <taxon>Diplomonadida</taxon>
        <taxon>Hexamitidae</taxon>
        <taxon>Hexamitinae</taxon>
        <taxon>Spironucleus</taxon>
    </lineage>
</organism>
<keyword evidence="3" id="KW-1185">Reference proteome</keyword>
<proteinExistence type="predicted"/>
<sequence>MDGERKNNFTSVMRLPQVDQKMASGAIQVLGSHVILDEAENLQFELDGTVLVVKMFAVDQKKLRKMILSFMESYESFNEIWTGFDEKE</sequence>
<accession>V6LKY3</accession>
<dbReference type="EMBL" id="KI546170">
    <property type="protein sequence ID" value="EST41339.1"/>
    <property type="molecule type" value="Genomic_DNA"/>
</dbReference>
<dbReference type="Gene3D" id="3.30.310.50">
    <property type="entry name" value="Alpha-D-phosphohexomutase, C-terminal domain"/>
    <property type="match status" value="1"/>
</dbReference>
<dbReference type="AlphaFoldDB" id="V6LKY3"/>
<dbReference type="EMBL" id="AUWU02000006">
    <property type="protein sequence ID" value="KAH0572273.1"/>
    <property type="molecule type" value="Genomic_DNA"/>
</dbReference>
<protein>
    <submittedName>
        <fullName evidence="1">Uncharacterized protein</fullName>
    </submittedName>
</protein>
<dbReference type="Proteomes" id="UP000018208">
    <property type="component" value="Unassembled WGS sequence"/>
</dbReference>
<evidence type="ECO:0000313" key="2">
    <source>
        <dbReference type="EMBL" id="KAH0572273.1"/>
    </source>
</evidence>
<gene>
    <name evidence="1" type="ORF">SS50377_19052</name>
    <name evidence="2" type="ORF">SS50377_26483</name>
</gene>
<evidence type="ECO:0000313" key="1">
    <source>
        <dbReference type="EMBL" id="EST41339.1"/>
    </source>
</evidence>
<name>V6LKY3_9EUKA</name>
<evidence type="ECO:0000313" key="3">
    <source>
        <dbReference type="Proteomes" id="UP000018208"/>
    </source>
</evidence>